<feature type="transmembrane region" description="Helical" evidence="1">
    <location>
        <begin position="58"/>
        <end position="85"/>
    </location>
</feature>
<evidence type="ECO:0000259" key="2">
    <source>
        <dbReference type="Pfam" id="PF07885"/>
    </source>
</evidence>
<protein>
    <submittedName>
        <fullName evidence="3">Mg2+/Co2+ transporter</fullName>
    </submittedName>
</protein>
<dbReference type="RefSeq" id="WP_186409843.1">
    <property type="nucleotide sequence ID" value="NZ_FLQY01000036.1"/>
</dbReference>
<keyword evidence="1" id="KW-1133">Transmembrane helix</keyword>
<evidence type="ECO:0000313" key="4">
    <source>
        <dbReference type="Proteomes" id="UP000199600"/>
    </source>
</evidence>
<gene>
    <name evidence="3" type="ORF">PROAA_1300015</name>
</gene>
<keyword evidence="4" id="KW-1185">Reference proteome</keyword>
<evidence type="ECO:0000313" key="3">
    <source>
        <dbReference type="EMBL" id="SBT04566.1"/>
    </source>
</evidence>
<reference evidence="3 4" key="1">
    <citation type="submission" date="2016-06" db="EMBL/GenBank/DDBJ databases">
        <authorList>
            <person name="Kjaerup R.B."/>
            <person name="Dalgaard T.S."/>
            <person name="Juul-Madsen H.R."/>
        </authorList>
    </citation>
    <scope>NUCLEOTIDE SEQUENCE [LARGE SCALE GENOMIC DNA]</scope>
    <source>
        <strain evidence="3">2</strain>
    </source>
</reference>
<proteinExistence type="predicted"/>
<keyword evidence="1" id="KW-0812">Transmembrane</keyword>
<name>A0A1A8XIP8_9RHOO</name>
<dbReference type="AlphaFoldDB" id="A0A1A8XIP8"/>
<feature type="transmembrane region" description="Helical" evidence="1">
    <location>
        <begin position="30"/>
        <end position="51"/>
    </location>
</feature>
<sequence>MLLYFHVIAEMLRFKAWMLEHLGPKHTGKILLLGSFTAASITALGYGDILLKYPWRHLGTLIAITGVLMFGCSTAFLFVVLQAVWEHY</sequence>
<accession>A0A1A8XIP8</accession>
<dbReference type="InterPro" id="IPR013099">
    <property type="entry name" value="K_chnl_dom"/>
</dbReference>
<evidence type="ECO:0000256" key="1">
    <source>
        <dbReference type="SAM" id="Phobius"/>
    </source>
</evidence>
<dbReference type="EMBL" id="FLQY01000036">
    <property type="protein sequence ID" value="SBT04566.1"/>
    <property type="molecule type" value="Genomic_DNA"/>
</dbReference>
<dbReference type="Proteomes" id="UP000199600">
    <property type="component" value="Unassembled WGS sequence"/>
</dbReference>
<feature type="domain" description="Potassium channel" evidence="2">
    <location>
        <begin position="36"/>
        <end position="82"/>
    </location>
</feature>
<keyword evidence="1" id="KW-0472">Membrane</keyword>
<organism evidence="3 4">
    <name type="scientific">Candidatus Propionivibrio aalborgensis</name>
    <dbReference type="NCBI Taxonomy" id="1860101"/>
    <lineage>
        <taxon>Bacteria</taxon>
        <taxon>Pseudomonadati</taxon>
        <taxon>Pseudomonadota</taxon>
        <taxon>Betaproteobacteria</taxon>
        <taxon>Rhodocyclales</taxon>
        <taxon>Rhodocyclaceae</taxon>
        <taxon>Propionivibrio</taxon>
    </lineage>
</organism>
<dbReference type="Pfam" id="PF07885">
    <property type="entry name" value="Ion_trans_2"/>
    <property type="match status" value="1"/>
</dbReference>
<dbReference type="SUPFAM" id="SSF81324">
    <property type="entry name" value="Voltage-gated potassium channels"/>
    <property type="match status" value="1"/>
</dbReference>